<keyword evidence="2" id="KW-1185">Reference proteome</keyword>
<reference evidence="1 2" key="1">
    <citation type="submission" date="2020-07" db="EMBL/GenBank/DDBJ databases">
        <title>Moheibacter lacus sp. nov., a member of the family Flavobacteriaceae isolated from freshwater lake sediment.</title>
        <authorList>
            <person name="Liu Y."/>
        </authorList>
    </citation>
    <scope>NUCLEOTIDE SEQUENCE [LARGE SCALE GENOMIC DNA]</scope>
    <source>
        <strain evidence="1 2">BDHS18</strain>
    </source>
</reference>
<dbReference type="RefSeq" id="WP_182044115.1">
    <property type="nucleotide sequence ID" value="NZ_JACDZE010000004.1"/>
</dbReference>
<dbReference type="Proteomes" id="UP000552241">
    <property type="component" value="Unassembled WGS sequence"/>
</dbReference>
<dbReference type="EMBL" id="JACDZE010000004">
    <property type="protein sequence ID" value="MBA5630523.1"/>
    <property type="molecule type" value="Genomic_DNA"/>
</dbReference>
<accession>A0A838ZU80</accession>
<proteinExistence type="predicted"/>
<protein>
    <submittedName>
        <fullName evidence="1">DUF4197 domain-containing protein</fullName>
    </submittedName>
</protein>
<comment type="caution">
    <text evidence="1">The sequence shown here is derived from an EMBL/GenBank/DDBJ whole genome shotgun (WGS) entry which is preliminary data.</text>
</comment>
<dbReference type="Pfam" id="PF13852">
    <property type="entry name" value="DUF4197"/>
    <property type="match status" value="1"/>
</dbReference>
<dbReference type="InterPro" id="IPR025245">
    <property type="entry name" value="DUF4197"/>
</dbReference>
<evidence type="ECO:0000313" key="2">
    <source>
        <dbReference type="Proteomes" id="UP000552241"/>
    </source>
</evidence>
<organism evidence="1 2">
    <name type="scientific">Moheibacter lacus</name>
    <dbReference type="NCBI Taxonomy" id="2745851"/>
    <lineage>
        <taxon>Bacteria</taxon>
        <taxon>Pseudomonadati</taxon>
        <taxon>Bacteroidota</taxon>
        <taxon>Flavobacteriia</taxon>
        <taxon>Flavobacteriales</taxon>
        <taxon>Weeksellaceae</taxon>
        <taxon>Moheibacter</taxon>
    </lineage>
</organism>
<evidence type="ECO:0000313" key="1">
    <source>
        <dbReference type="EMBL" id="MBA5630523.1"/>
    </source>
</evidence>
<dbReference type="AlphaFoldDB" id="A0A838ZU80"/>
<name>A0A838ZU80_9FLAO</name>
<gene>
    <name evidence="1" type="ORF">HU137_12125</name>
</gene>
<sequence length="241" mass="26141">MKRSIFTLLLLTGITFQSCTELQQIASQMPTDTSTAGIGGTTSLRISQGLKKALEFGVQEGVQKLGQKDGYFGNSMTKILLPQELQKVDKTLRDIGLGSLADEGLKLLNRAAEDAVTEAAPIFTNAITTMTFNDAKGILLGGDNSATQYLQSKTSTQLFTAFEPKVQNSLGKVGADKIWNQIITKYNTFTGQNVTTDLNAYVTEQAINGVFKMVAEKESGIRNNIGMRTTPLLQEVFGLQD</sequence>
<dbReference type="PROSITE" id="PS51257">
    <property type="entry name" value="PROKAR_LIPOPROTEIN"/>
    <property type="match status" value="1"/>
</dbReference>